<proteinExistence type="predicted"/>
<protein>
    <recommendedName>
        <fullName evidence="2">SWI/SNF and RSC complexes subunit Ssr4 N-terminal domain-containing protein</fullName>
    </recommendedName>
</protein>
<accession>A0A284RG99</accession>
<feature type="domain" description="SWI/SNF and RSC complexes subunit Ssr4 N-terminal" evidence="2">
    <location>
        <begin position="25"/>
        <end position="128"/>
    </location>
</feature>
<evidence type="ECO:0000313" key="4">
    <source>
        <dbReference type="Proteomes" id="UP000219338"/>
    </source>
</evidence>
<evidence type="ECO:0000256" key="1">
    <source>
        <dbReference type="SAM" id="Coils"/>
    </source>
</evidence>
<organism evidence="3 4">
    <name type="scientific">Armillaria ostoyae</name>
    <name type="common">Armillaria root rot fungus</name>
    <dbReference type="NCBI Taxonomy" id="47428"/>
    <lineage>
        <taxon>Eukaryota</taxon>
        <taxon>Fungi</taxon>
        <taxon>Dikarya</taxon>
        <taxon>Basidiomycota</taxon>
        <taxon>Agaricomycotina</taxon>
        <taxon>Agaricomycetes</taxon>
        <taxon>Agaricomycetidae</taxon>
        <taxon>Agaricales</taxon>
        <taxon>Marasmiineae</taxon>
        <taxon>Physalacriaceae</taxon>
        <taxon>Armillaria</taxon>
    </lineage>
</organism>
<evidence type="ECO:0000259" key="2">
    <source>
        <dbReference type="Pfam" id="PF08549"/>
    </source>
</evidence>
<dbReference type="OrthoDB" id="5321006at2759"/>
<feature type="coiled-coil region" evidence="1">
    <location>
        <begin position="293"/>
        <end position="332"/>
    </location>
</feature>
<sequence length="353" mass="39602">MASQLQLAQAEGLCLRYPENLGLHREVSFESAVNMLLRAIQMATTMPFTWGFIDKPPEGQAILIFIPNHSPFPNDGIRYLEQEVKYSIPAGMRELEIHEAKFGFAPGVDQTAWRVRRRFRLTKGGHPQLHFMHYSRGQAIPVPQQLMNQPIRVYPLRPVSEPAVFVCGDKAGQKVYPPGVAQAPNVGMGIGMGMGMNMQQQAMLAQQNSSMEMLERKRERERVRDRGAVMAARPPPRIEEEDSGDEIDMISTKALALTRYRRNHDIMNAVFKHAAYEGKHTPTPPPPYSIFNKAELEEKTNQLSAEIAALKARAVERNAAKALAEQERLQQKAALTFDLGDVSMENLSDSIVV</sequence>
<evidence type="ECO:0000313" key="3">
    <source>
        <dbReference type="EMBL" id="SJL07776.1"/>
    </source>
</evidence>
<dbReference type="InterPro" id="IPR013859">
    <property type="entry name" value="Ssr4_N"/>
</dbReference>
<dbReference type="AlphaFoldDB" id="A0A284RG99"/>
<name>A0A284RG99_ARMOS</name>
<dbReference type="GO" id="GO:0006338">
    <property type="term" value="P:chromatin remodeling"/>
    <property type="evidence" value="ECO:0007669"/>
    <property type="project" value="InterPro"/>
</dbReference>
<dbReference type="OMA" id="QICTARF"/>
<reference evidence="4" key="1">
    <citation type="journal article" date="2017" name="Nat. Ecol. Evol.">
        <title>Genome expansion and lineage-specific genetic innovations in the forest pathogenic fungi Armillaria.</title>
        <authorList>
            <person name="Sipos G."/>
            <person name="Prasanna A.N."/>
            <person name="Walter M.C."/>
            <person name="O'Connor E."/>
            <person name="Balint B."/>
            <person name="Krizsan K."/>
            <person name="Kiss B."/>
            <person name="Hess J."/>
            <person name="Varga T."/>
            <person name="Slot J."/>
            <person name="Riley R."/>
            <person name="Boka B."/>
            <person name="Rigling D."/>
            <person name="Barry K."/>
            <person name="Lee J."/>
            <person name="Mihaltcheva S."/>
            <person name="LaButti K."/>
            <person name="Lipzen A."/>
            <person name="Waldron R."/>
            <person name="Moloney N.M."/>
            <person name="Sperisen C."/>
            <person name="Kredics L."/>
            <person name="Vagvoelgyi C."/>
            <person name="Patrignani A."/>
            <person name="Fitzpatrick D."/>
            <person name="Nagy I."/>
            <person name="Doyle S."/>
            <person name="Anderson J.B."/>
            <person name="Grigoriev I.V."/>
            <person name="Gueldener U."/>
            <person name="Muensterkoetter M."/>
            <person name="Nagy L.G."/>
        </authorList>
    </citation>
    <scope>NUCLEOTIDE SEQUENCE [LARGE SCALE GENOMIC DNA]</scope>
    <source>
        <strain evidence="4">C18/9</strain>
    </source>
</reference>
<gene>
    <name evidence="3" type="ORF">ARMOST_11126</name>
</gene>
<dbReference type="Proteomes" id="UP000219338">
    <property type="component" value="Unassembled WGS sequence"/>
</dbReference>
<dbReference type="EMBL" id="FUEG01000008">
    <property type="protein sequence ID" value="SJL07776.1"/>
    <property type="molecule type" value="Genomic_DNA"/>
</dbReference>
<feature type="coiled-coil region" evidence="1">
    <location>
        <begin position="197"/>
        <end position="224"/>
    </location>
</feature>
<keyword evidence="1" id="KW-0175">Coiled coil</keyword>
<dbReference type="Pfam" id="PF08549">
    <property type="entry name" value="SWI-SNF_Ssr4_N"/>
    <property type="match status" value="1"/>
</dbReference>
<keyword evidence="4" id="KW-1185">Reference proteome</keyword>